<evidence type="ECO:0000256" key="15">
    <source>
        <dbReference type="PIRSR" id="PIRSR001365-2"/>
    </source>
</evidence>
<dbReference type="EMBL" id="CP120942">
    <property type="protein sequence ID" value="WFF97241.1"/>
    <property type="molecule type" value="Genomic_DNA"/>
</dbReference>
<dbReference type="AlphaFoldDB" id="A0A081LRA9"/>
<dbReference type="InterPro" id="IPR002220">
    <property type="entry name" value="DapA-like"/>
</dbReference>
<evidence type="ECO:0000313" key="28">
    <source>
        <dbReference type="Proteomes" id="UP000737420"/>
    </source>
</evidence>
<dbReference type="EMBL" id="BPNI01000003">
    <property type="protein sequence ID" value="GJA39494.1"/>
    <property type="molecule type" value="Genomic_DNA"/>
</dbReference>
<evidence type="ECO:0000256" key="7">
    <source>
        <dbReference type="ARBA" id="ARBA00022915"/>
    </source>
</evidence>
<name>A0A081LRA9_AERCA</name>
<evidence type="ECO:0000256" key="4">
    <source>
        <dbReference type="ARBA" id="ARBA00012086"/>
    </source>
</evidence>
<dbReference type="SMART" id="SM01130">
    <property type="entry name" value="DHDPS"/>
    <property type="match status" value="1"/>
</dbReference>
<evidence type="ECO:0000313" key="23">
    <source>
        <dbReference type="EMBL" id="MDX7719064.1"/>
    </source>
</evidence>
<dbReference type="Proteomes" id="UP000266778">
    <property type="component" value="Chromosome"/>
</dbReference>
<comment type="pathway">
    <text evidence="2 12">Amino-acid biosynthesis; L-lysine biosynthesis via DAP pathway; (S)-tetrahydrodipicolinate from L-aspartate: step 3/4.</text>
</comment>
<feature type="active site" description="Schiff-base intermediate with substrate" evidence="12 14">
    <location>
        <position position="161"/>
    </location>
</feature>
<keyword evidence="6 12" id="KW-0028">Amino-acid biosynthesis</keyword>
<dbReference type="InterPro" id="IPR020625">
    <property type="entry name" value="Schiff_base-form_aldolases_AS"/>
</dbReference>
<evidence type="ECO:0000313" key="24">
    <source>
        <dbReference type="EMBL" id="QQA61498.1"/>
    </source>
</evidence>
<dbReference type="GO" id="GO:0019877">
    <property type="term" value="P:diaminopimelate biosynthetic process"/>
    <property type="evidence" value="ECO:0007669"/>
    <property type="project" value="UniProtKB-UniRule"/>
</dbReference>
<dbReference type="InterPro" id="IPR020624">
    <property type="entry name" value="Schiff_base-form_aldolases_CS"/>
</dbReference>
<comment type="similarity">
    <text evidence="3 12 13">Belongs to the DapA family.</text>
</comment>
<dbReference type="PROSITE" id="PS00665">
    <property type="entry name" value="DHDPS_1"/>
    <property type="match status" value="1"/>
</dbReference>
<dbReference type="NCBIfam" id="TIGR00674">
    <property type="entry name" value="dapA"/>
    <property type="match status" value="1"/>
</dbReference>
<feature type="binding site" evidence="12 15">
    <location>
        <position position="45"/>
    </location>
    <ligand>
        <name>pyruvate</name>
        <dbReference type="ChEBI" id="CHEBI:15361"/>
    </ligand>
</feature>
<dbReference type="EMBL" id="AP021927">
    <property type="protein sequence ID" value="BBQ29195.1"/>
    <property type="molecule type" value="Genomic_DNA"/>
</dbReference>
<evidence type="ECO:0000256" key="12">
    <source>
        <dbReference type="HAMAP-Rule" id="MF_00418"/>
    </source>
</evidence>
<dbReference type="PANTHER" id="PTHR12128">
    <property type="entry name" value="DIHYDRODIPICOLINATE SYNTHASE"/>
    <property type="match status" value="1"/>
</dbReference>
<dbReference type="Proteomes" id="UP000886939">
    <property type="component" value="Unassembled WGS sequence"/>
</dbReference>
<dbReference type="CDD" id="cd00950">
    <property type="entry name" value="DHDPS"/>
    <property type="match status" value="1"/>
</dbReference>
<dbReference type="UniPathway" id="UPA00034">
    <property type="reaction ID" value="UER00017"/>
</dbReference>
<dbReference type="EMBL" id="BPNL01000001">
    <property type="protein sequence ID" value="GJA52720.1"/>
    <property type="molecule type" value="Genomic_DNA"/>
</dbReference>
<dbReference type="EMBL" id="BPOP01000014">
    <property type="protein sequence ID" value="GJB91716.1"/>
    <property type="molecule type" value="Genomic_DNA"/>
</dbReference>
<gene>
    <name evidence="12 22" type="primary">dapA</name>
    <name evidence="17" type="synonym">dapA-1</name>
    <name evidence="16" type="ORF">C1C91_12595</name>
    <name evidence="24" type="ORF">JC965_02875</name>
    <name evidence="18" type="ORF">KAM343_02900</name>
    <name evidence="19" type="ORF">KAM348_01430</name>
    <name evidence="20" type="ORF">KAM351_11500</name>
    <name evidence="21" type="ORF">KAM382_17770</name>
    <name evidence="22" type="ORF">N5I20_00050</name>
    <name evidence="25" type="ORF">OJY61_03290</name>
    <name evidence="26" type="ORF">P5S46_16490</name>
    <name evidence="23" type="ORF">SJS77_01000</name>
    <name evidence="17" type="ORF">WP2W18E01_07770</name>
</gene>
<comment type="caution">
    <text evidence="12">Was originally thought to be a dihydrodipicolinate synthase (DHDPS), catalyzing the condensation of (S)-aspartate-beta-semialdehyde [(S)-ASA] and pyruvate to dihydrodipicolinate (DHDP). However, it was shown in E.coli that the product of the enzymatic reaction is not dihydrodipicolinate but in fact (4S)-4-hydroxy-2,3,4,5-tetrahydro-(2S)-dipicolinic acid (HTPA), and that the consecutive dehydration reaction leading to DHDP is not spontaneous but catalyzed by DapB.</text>
</comment>
<keyword evidence="5 12" id="KW-0963">Cytoplasm</keyword>
<evidence type="ECO:0000256" key="14">
    <source>
        <dbReference type="PIRSR" id="PIRSR001365-1"/>
    </source>
</evidence>
<dbReference type="HAMAP" id="MF_00418">
    <property type="entry name" value="DapA"/>
    <property type="match status" value="1"/>
</dbReference>
<evidence type="ECO:0000256" key="1">
    <source>
        <dbReference type="ARBA" id="ARBA00003294"/>
    </source>
</evidence>
<dbReference type="GO" id="GO:0008840">
    <property type="term" value="F:4-hydroxy-tetrahydrodipicolinate synthase activity"/>
    <property type="evidence" value="ECO:0007669"/>
    <property type="project" value="UniProtKB-UniRule"/>
</dbReference>
<dbReference type="InterPro" id="IPR005263">
    <property type="entry name" value="DapA"/>
</dbReference>
<evidence type="ECO:0000313" key="17">
    <source>
        <dbReference type="EMBL" id="BBQ29195.1"/>
    </source>
</evidence>
<dbReference type="EMBL" id="JAWZVU010000006">
    <property type="protein sequence ID" value="MDX7719064.1"/>
    <property type="molecule type" value="Genomic_DNA"/>
</dbReference>
<reference evidence="16" key="1">
    <citation type="journal article" date="2019" name="J Environ">
        <title>Genetic characterization and potential molecular dissemination mechanism of tet (31) gene in Aeromonas caviae from an oxytetracycline wastewater treatment system.</title>
        <authorList>
            <person name="Shi Y."/>
            <person name="Tian Z."/>
            <person name="Leclercq S.O."/>
            <person name="Zhang H."/>
            <person name="Yang M."/>
            <person name="Zhang Y."/>
        </authorList>
    </citation>
    <scope>NUCLEOTIDE SEQUENCE</scope>
    <source>
        <strain evidence="16">T25-39</strain>
    </source>
</reference>
<dbReference type="PROSITE" id="PS00666">
    <property type="entry name" value="DHDPS_2"/>
    <property type="match status" value="1"/>
</dbReference>
<keyword evidence="10 12" id="KW-0704">Schiff base</keyword>
<dbReference type="Pfam" id="PF00701">
    <property type="entry name" value="DHDPS"/>
    <property type="match status" value="1"/>
</dbReference>
<evidence type="ECO:0000313" key="20">
    <source>
        <dbReference type="EMBL" id="GJA62539.1"/>
    </source>
</evidence>
<keyword evidence="8 12" id="KW-0457">Lysine biosynthesis</keyword>
<dbReference type="Gene3D" id="3.20.20.70">
    <property type="entry name" value="Aldolase class I"/>
    <property type="match status" value="1"/>
</dbReference>
<dbReference type="Proteomes" id="UP000737420">
    <property type="component" value="Unassembled WGS sequence"/>
</dbReference>
<dbReference type="Proteomes" id="UP001163285">
    <property type="component" value="Chromosome"/>
</dbReference>
<organism evidence="22 29">
    <name type="scientific">Aeromonas caviae</name>
    <name type="common">Aeromonas punctata</name>
    <dbReference type="NCBI Taxonomy" id="648"/>
    <lineage>
        <taxon>Bacteria</taxon>
        <taxon>Pseudomonadati</taxon>
        <taxon>Pseudomonadota</taxon>
        <taxon>Gammaproteobacteria</taxon>
        <taxon>Aeromonadales</taxon>
        <taxon>Aeromonadaceae</taxon>
        <taxon>Aeromonas</taxon>
    </lineage>
</organism>
<dbReference type="OrthoDB" id="9782828at2"/>
<protein>
    <recommendedName>
        <fullName evidence="4 12">4-hydroxy-tetrahydrodipicolinate synthase</fullName>
        <shortName evidence="12">HTPA synthase</shortName>
        <ecNumber evidence="4 12">4.3.3.7</ecNumber>
    </recommendedName>
</protein>
<comment type="catalytic activity">
    <reaction evidence="11 12">
        <text>L-aspartate 4-semialdehyde + pyruvate = (2S,4S)-4-hydroxy-2,3,4,5-tetrahydrodipicolinate + H2O + H(+)</text>
        <dbReference type="Rhea" id="RHEA:34171"/>
        <dbReference type="ChEBI" id="CHEBI:15361"/>
        <dbReference type="ChEBI" id="CHEBI:15377"/>
        <dbReference type="ChEBI" id="CHEBI:15378"/>
        <dbReference type="ChEBI" id="CHEBI:67139"/>
        <dbReference type="ChEBI" id="CHEBI:537519"/>
        <dbReference type="EC" id="4.3.3.7"/>
    </reaction>
</comment>
<evidence type="ECO:0000313" key="22">
    <source>
        <dbReference type="EMBL" id="MDH1503449.1"/>
    </source>
</evidence>
<dbReference type="EC" id="4.3.3.7" evidence="4 12"/>
<evidence type="ECO:0000256" key="11">
    <source>
        <dbReference type="ARBA" id="ARBA00047836"/>
    </source>
</evidence>
<proteinExistence type="inferred from homology"/>
<dbReference type="EMBL" id="CP065937">
    <property type="protein sequence ID" value="QQA61498.1"/>
    <property type="molecule type" value="Genomic_DNA"/>
</dbReference>
<evidence type="ECO:0000256" key="3">
    <source>
        <dbReference type="ARBA" id="ARBA00007592"/>
    </source>
</evidence>
<comment type="function">
    <text evidence="1 12">Catalyzes the condensation of (S)-aspartate-beta-semialdehyde [(S)-ASA] and pyruvate to 4-hydroxy-tetrahydrodipicolinate (HTPA).</text>
</comment>
<reference evidence="22" key="5">
    <citation type="submission" date="2022-09" db="EMBL/GenBank/DDBJ databases">
        <title>Intensive care unit water sources are persistently colonized with multi-drug resistant bacteria and are the site of extensive horizontal gene transfer of antibiotic resistance genes.</title>
        <authorList>
            <person name="Diorio-Toth L."/>
        </authorList>
    </citation>
    <scope>NUCLEOTIDE SEQUENCE</scope>
    <source>
        <strain evidence="22">GD03710</strain>
    </source>
</reference>
<reference evidence="24" key="3">
    <citation type="submission" date="2020-12" db="EMBL/GenBank/DDBJ databases">
        <title>GES Beta-lactamases isolated from hospital effluents in Brazil.</title>
        <authorList>
            <person name="Conte D."/>
            <person name="Mesa D."/>
            <person name="Palmeiro J.K."/>
            <person name="Dalla-Costa L.M."/>
        </authorList>
    </citation>
    <scope>NUCLEOTIDE SEQUENCE [LARGE SCALE GENOMIC DNA]</scope>
    <source>
        <strain evidence="24">Aero21</strain>
    </source>
</reference>
<comment type="subcellular location">
    <subcellularLocation>
        <location evidence="12">Cytoplasm</location>
    </subcellularLocation>
</comment>
<dbReference type="PIRSF" id="PIRSF001365">
    <property type="entry name" value="DHDPS"/>
    <property type="match status" value="1"/>
</dbReference>
<evidence type="ECO:0000256" key="9">
    <source>
        <dbReference type="ARBA" id="ARBA00023239"/>
    </source>
</evidence>
<evidence type="ECO:0000313" key="21">
    <source>
        <dbReference type="EMBL" id="GJB91716.1"/>
    </source>
</evidence>
<dbReference type="Proteomes" id="UP001277183">
    <property type="component" value="Unassembled WGS sequence"/>
</dbReference>
<dbReference type="Proteomes" id="UP000887009">
    <property type="component" value="Unassembled WGS sequence"/>
</dbReference>
<evidence type="ECO:0000313" key="18">
    <source>
        <dbReference type="EMBL" id="GJA39494.1"/>
    </source>
</evidence>
<reference evidence="17 27" key="2">
    <citation type="submission" date="2019-12" db="EMBL/GenBank/DDBJ databases">
        <title>complete genome sequences of Aeromonas caviae str. WP2-W18-ESBL-01 isolated from wastewater treatment plant effluent.</title>
        <authorList>
            <person name="Sekizuka T."/>
            <person name="Itokawa K."/>
            <person name="Yatsu K."/>
            <person name="Inamine Y."/>
            <person name="Kuroda M."/>
        </authorList>
    </citation>
    <scope>NUCLEOTIDE SEQUENCE [LARGE SCALE GENOMIC DNA]</scope>
    <source>
        <strain evidence="17 27">WP2-W18-ESBL-01</strain>
    </source>
</reference>
<dbReference type="KEGG" id="acav:VI35_16720"/>
<evidence type="ECO:0000313" key="29">
    <source>
        <dbReference type="Proteomes" id="UP001161704"/>
    </source>
</evidence>
<dbReference type="InterPro" id="IPR013785">
    <property type="entry name" value="Aldolase_TIM"/>
</dbReference>
<dbReference type="PANTHER" id="PTHR12128:SF66">
    <property type="entry name" value="4-HYDROXY-2-OXOGLUTARATE ALDOLASE, MITOCHONDRIAL"/>
    <property type="match status" value="1"/>
</dbReference>
<reference evidence="18 28" key="4">
    <citation type="submission" date="2021-07" db="EMBL/GenBank/DDBJ databases">
        <title>Draft genome sequence of carbapenem-resistant Aeromonas spp. in Japan.</title>
        <authorList>
            <person name="Maehana S."/>
            <person name="Suzuki M."/>
            <person name="Kitasato H."/>
        </authorList>
    </citation>
    <scope>NUCLEOTIDE SEQUENCE</scope>
    <source>
        <strain evidence="18">KAM343</strain>
        <strain evidence="19">KAM348</strain>
        <strain evidence="20">KAM351</strain>
        <strain evidence="21 28">KAM382</strain>
    </source>
</reference>
<dbReference type="SUPFAM" id="SSF51569">
    <property type="entry name" value="Aldolase"/>
    <property type="match status" value="1"/>
</dbReference>
<evidence type="ECO:0000313" key="19">
    <source>
        <dbReference type="EMBL" id="GJA52720.1"/>
    </source>
</evidence>
<dbReference type="RefSeq" id="WP_029313831.1">
    <property type="nucleotide sequence ID" value="NZ_AP019195.1"/>
</dbReference>
<keyword evidence="9 12" id="KW-0456">Lyase</keyword>
<sequence>MLRGSIVALVTPMLPSGDIDWVSLAALVEYHVDAGTSAIVAVGTTGESVTLSEQEHIAVVEKTVEYAAGRIPVIAGCGSNNTAHAIALSRRFATMGVVAGLSVTPYYNKPTQEGLYRHYCAIAEASGLPQILYNVPGRTCCDLKPETVARLAKVPGIIGLKEATGDLGRTPLLRELCGPDFALYSGDDASGCDFMLQGGDGVISVTTNIAAPQMADMCRAALAGDAGQAHDINNRLMPLHQTLFCEPSPIPVKWACARLGLMATATLRLPLTDLTPEGEAAMARALTTAELMASV</sequence>
<dbReference type="EMBL" id="BPNN01000012">
    <property type="protein sequence ID" value="GJA62539.1"/>
    <property type="molecule type" value="Genomic_DNA"/>
</dbReference>
<evidence type="ECO:0000256" key="5">
    <source>
        <dbReference type="ARBA" id="ARBA00022490"/>
    </source>
</evidence>
<dbReference type="Proteomes" id="UP001218423">
    <property type="component" value="Chromosome"/>
</dbReference>
<dbReference type="GO" id="GO:0005829">
    <property type="term" value="C:cytosol"/>
    <property type="evidence" value="ECO:0007669"/>
    <property type="project" value="TreeGrafter"/>
</dbReference>
<reference evidence="25" key="7">
    <citation type="submission" date="2023-04" db="EMBL/GenBank/DDBJ databases">
        <title>Whole Genome Sequence of Multi-drug resistant Aeromonas caviae as a gut pathogen in newborn.</title>
        <authorList>
            <person name="Jadhav S.V."/>
            <person name="Saroj S.D."/>
            <person name="Saha U.B."/>
            <person name="Sen S."/>
            <person name="Kher A."/>
        </authorList>
    </citation>
    <scope>NUCLEOTIDE SEQUENCE</scope>
    <source>
        <strain evidence="25">SVJ23</strain>
    </source>
</reference>
<dbReference type="PRINTS" id="PR00146">
    <property type="entry name" value="DHPICSNTHASE"/>
</dbReference>
<dbReference type="EMBL" id="JAOCIZ010000001">
    <property type="protein sequence ID" value="MDH1503449.1"/>
    <property type="molecule type" value="Genomic_DNA"/>
</dbReference>
<accession>A0A081LRA9</accession>
<feature type="site" description="Part of a proton relay during catalysis" evidence="12">
    <location>
        <position position="44"/>
    </location>
</feature>
<dbReference type="Proteomes" id="UP000886934">
    <property type="component" value="Unassembled WGS sequence"/>
</dbReference>
<dbReference type="GO" id="GO:0009089">
    <property type="term" value="P:lysine biosynthetic process via diaminopimelate"/>
    <property type="evidence" value="ECO:0007669"/>
    <property type="project" value="UniProtKB-UniRule"/>
</dbReference>
<evidence type="ECO:0000313" key="27">
    <source>
        <dbReference type="Proteomes" id="UP000515756"/>
    </source>
</evidence>
<evidence type="ECO:0000256" key="6">
    <source>
        <dbReference type="ARBA" id="ARBA00022605"/>
    </source>
</evidence>
<evidence type="ECO:0000313" key="25">
    <source>
        <dbReference type="EMBL" id="UZC86986.1"/>
    </source>
</evidence>
<evidence type="ECO:0000313" key="26">
    <source>
        <dbReference type="EMBL" id="WFF97241.1"/>
    </source>
</evidence>
<evidence type="ECO:0000313" key="16">
    <source>
        <dbReference type="EMBL" id="AXB05719.1"/>
    </source>
</evidence>
<reference evidence="26" key="6">
    <citation type="submission" date="2023-03" db="EMBL/GenBank/DDBJ databases">
        <title>Aeromonas caviae strain AC1520.</title>
        <authorList>
            <person name="Xie T."/>
            <person name="Zhang Q."/>
            <person name="Deng J."/>
            <person name="Li X."/>
        </authorList>
    </citation>
    <scope>NUCLEOTIDE SEQUENCE</scope>
    <source>
        <strain evidence="26">AC1520</strain>
    </source>
</reference>
<dbReference type="Proteomes" id="UP001161704">
    <property type="component" value="Unassembled WGS sequence"/>
</dbReference>
<comment type="subunit">
    <text evidence="12">Homotetramer; dimer of dimers.</text>
</comment>
<feature type="site" description="Part of a proton relay during catalysis" evidence="12">
    <location>
        <position position="107"/>
    </location>
</feature>
<dbReference type="EMBL" id="CP110176">
    <property type="protein sequence ID" value="UZC86986.1"/>
    <property type="molecule type" value="Genomic_DNA"/>
</dbReference>
<evidence type="ECO:0000256" key="13">
    <source>
        <dbReference type="PIRNR" id="PIRNR001365"/>
    </source>
</evidence>
<evidence type="ECO:0000256" key="10">
    <source>
        <dbReference type="ARBA" id="ARBA00023270"/>
    </source>
</evidence>
<feature type="active site" description="Proton donor/acceptor" evidence="12 14">
    <location>
        <position position="133"/>
    </location>
</feature>
<dbReference type="Proteomes" id="UP000515756">
    <property type="component" value="Chromosome"/>
</dbReference>
<feature type="binding site" evidence="12 15">
    <location>
        <position position="203"/>
    </location>
    <ligand>
        <name>pyruvate</name>
        <dbReference type="ChEBI" id="CHEBI:15361"/>
    </ligand>
</feature>
<evidence type="ECO:0000256" key="8">
    <source>
        <dbReference type="ARBA" id="ARBA00023154"/>
    </source>
</evidence>
<reference evidence="23" key="8">
    <citation type="submission" date="2023-11" db="EMBL/GenBank/DDBJ databases">
        <title>WGS of Aeromonas in Northern Israel.</title>
        <authorList>
            <person name="Hershko Y."/>
        </authorList>
    </citation>
    <scope>NUCLEOTIDE SEQUENCE</scope>
    <source>
        <strain evidence="23">77416</strain>
    </source>
</reference>
<evidence type="ECO:0000256" key="2">
    <source>
        <dbReference type="ARBA" id="ARBA00005120"/>
    </source>
</evidence>
<dbReference type="EMBL" id="CP025706">
    <property type="protein sequence ID" value="AXB05719.1"/>
    <property type="molecule type" value="Genomic_DNA"/>
</dbReference>
<keyword evidence="7 12" id="KW-0220">Diaminopimelate biosynthesis</keyword>
<dbReference type="GeneID" id="48821139"/>